<feature type="compositionally biased region" description="Polar residues" evidence="1">
    <location>
        <begin position="732"/>
        <end position="743"/>
    </location>
</feature>
<feature type="region of interest" description="Disordered" evidence="1">
    <location>
        <begin position="66"/>
        <end position="105"/>
    </location>
</feature>
<feature type="region of interest" description="Disordered" evidence="1">
    <location>
        <begin position="499"/>
        <end position="628"/>
    </location>
</feature>
<feature type="region of interest" description="Disordered" evidence="1">
    <location>
        <begin position="841"/>
        <end position="878"/>
    </location>
</feature>
<feature type="compositionally biased region" description="Acidic residues" evidence="1">
    <location>
        <begin position="363"/>
        <end position="379"/>
    </location>
</feature>
<protein>
    <submittedName>
        <fullName evidence="2">Uncharacterized protein</fullName>
    </submittedName>
</protein>
<dbReference type="Proteomes" id="UP000054166">
    <property type="component" value="Unassembled WGS sequence"/>
</dbReference>
<dbReference type="InParanoid" id="A0A0C3GKJ3"/>
<reference evidence="2 3" key="1">
    <citation type="submission" date="2014-04" db="EMBL/GenBank/DDBJ databases">
        <authorList>
            <consortium name="DOE Joint Genome Institute"/>
            <person name="Kuo A."/>
            <person name="Tarkka M."/>
            <person name="Buscot F."/>
            <person name="Kohler A."/>
            <person name="Nagy L.G."/>
            <person name="Floudas D."/>
            <person name="Copeland A."/>
            <person name="Barry K.W."/>
            <person name="Cichocki N."/>
            <person name="Veneault-Fourrey C."/>
            <person name="LaButti K."/>
            <person name="Lindquist E.A."/>
            <person name="Lipzen A."/>
            <person name="Lundell T."/>
            <person name="Morin E."/>
            <person name="Murat C."/>
            <person name="Sun H."/>
            <person name="Tunlid A."/>
            <person name="Henrissat B."/>
            <person name="Grigoriev I.V."/>
            <person name="Hibbett D.S."/>
            <person name="Martin F."/>
            <person name="Nordberg H.P."/>
            <person name="Cantor M.N."/>
            <person name="Hua S.X."/>
        </authorList>
    </citation>
    <scope>NUCLEOTIDE SEQUENCE [LARGE SCALE GENOMIC DNA]</scope>
    <source>
        <strain evidence="2 3">F 1598</strain>
    </source>
</reference>
<feature type="compositionally biased region" description="Polar residues" evidence="1">
    <location>
        <begin position="66"/>
        <end position="82"/>
    </location>
</feature>
<evidence type="ECO:0000256" key="1">
    <source>
        <dbReference type="SAM" id="MobiDB-lite"/>
    </source>
</evidence>
<gene>
    <name evidence="2" type="ORF">PILCRDRAFT_111662</name>
</gene>
<feature type="region of interest" description="Disordered" evidence="1">
    <location>
        <begin position="234"/>
        <end position="325"/>
    </location>
</feature>
<sequence>MPVDGEDVLEALSNAKKTKVRPSRPVVSANTKEWDTKIRDATRTVLARNSPAGLSLPLDAAFSSLEPEQSLATSTSHQNEIPSESEAEVEAEMSLPGKRQRSQSRLRMSWGPEDFQEDEAELSTIIEAIHAELAPAITRSPLPSSSPTARRLLGSSVPFVPKLSKGKRLRKSDELPCPICLQTPFHLRYRCPVIEAGPDAIEKRLNELKKEDTGHRTLLIEELEHVIRNQKARANLSKSGSSSSPGSFAKSAGNLSPMVPTSSSSGPSSRKLTVPSGSTMSEVTIENKDEGSSNESSDDDEDSDHGDSDEDNVAEKQTNPYKLPPAFAGVASLADVDLEAIIRGPTSQSKSVLDDIPSRSISDDEEAAEDVLEEDEEENDRLYRLRSKKFEKNTSSDEDQGEDLAVPSGEGSGEESGDEEMAITLKPSAQPPQPPENSSRTTQAFDGLNGFVDIEPMDDDGEQTEVAPSAENGEETDESGLSIRKEKKALLAAVLGVVSPFSKGKDAMSNVVPQPESPIEETHLPEDAMDIIEPSQPSAEEMNKHSDRSDPIEPADDLMDSAPQGEPGDASQSRAVSQSPRKPGMAKRMKTRYGKVPFNQAVNLEADRPPVSTSLPGAKAGMKSAEPSPLLGSAVLESARKLSNVEISSSEDVIPPPPVPAVKGPPRRGRPPLSREVKAAREKAKADNKAQKANEKARKTGANQDEQVLQRVEKHDAKKIASPKGASEPRTEGSSTVQPSTPMSIPRNLDPPHSLNKWATIPNSSSPRSGMLVDQLRSSSPGHTLSADDDILSNGNDKQRTLLSSAPENDHSSSGDAVTQHNPLFILSSSQVAFPYSQWQGESYANQAEDSPTESESEDEVPIKSKTKLQPHAPSSVVPKFRRLTDIASQAMFSQDILSSTPFPPTPVVTNKPQKQSDDSDEDEDDGDDTGSDSDTPVKSHIPKSRRAGATLRSKKGGLLSFT</sequence>
<feature type="compositionally biased region" description="Low complexity" evidence="1">
    <location>
        <begin position="237"/>
        <end position="269"/>
    </location>
</feature>
<feature type="compositionally biased region" description="Acidic residues" evidence="1">
    <location>
        <begin position="919"/>
        <end position="932"/>
    </location>
</feature>
<feature type="compositionally biased region" description="Polar residues" evidence="1">
    <location>
        <begin position="275"/>
        <end position="284"/>
    </location>
</feature>
<dbReference type="EMBL" id="KN832970">
    <property type="protein sequence ID" value="KIM92094.1"/>
    <property type="molecule type" value="Genomic_DNA"/>
</dbReference>
<feature type="compositionally biased region" description="Basic residues" evidence="1">
    <location>
        <begin position="584"/>
        <end position="593"/>
    </location>
</feature>
<organism evidence="2 3">
    <name type="scientific">Piloderma croceum (strain F 1598)</name>
    <dbReference type="NCBI Taxonomy" id="765440"/>
    <lineage>
        <taxon>Eukaryota</taxon>
        <taxon>Fungi</taxon>
        <taxon>Dikarya</taxon>
        <taxon>Basidiomycota</taxon>
        <taxon>Agaricomycotina</taxon>
        <taxon>Agaricomycetes</taxon>
        <taxon>Agaricomycetidae</taxon>
        <taxon>Atheliales</taxon>
        <taxon>Atheliaceae</taxon>
        <taxon>Piloderma</taxon>
    </lineage>
</organism>
<feature type="compositionally biased region" description="Acidic residues" evidence="1">
    <location>
        <begin position="296"/>
        <end position="312"/>
    </location>
</feature>
<evidence type="ECO:0000313" key="3">
    <source>
        <dbReference type="Proteomes" id="UP000054166"/>
    </source>
</evidence>
<proteinExistence type="predicted"/>
<feature type="region of interest" description="Disordered" evidence="1">
    <location>
        <begin position="895"/>
        <end position="963"/>
    </location>
</feature>
<feature type="compositionally biased region" description="Acidic residues" evidence="1">
    <location>
        <begin position="412"/>
        <end position="421"/>
    </location>
</feature>
<dbReference type="OrthoDB" id="3271288at2759"/>
<name>A0A0C3GKJ3_PILCF</name>
<dbReference type="STRING" id="765440.A0A0C3GKJ3"/>
<feature type="compositionally biased region" description="Basic and acidic residues" evidence="1">
    <location>
        <begin position="673"/>
        <end position="698"/>
    </location>
</feature>
<evidence type="ECO:0000313" key="2">
    <source>
        <dbReference type="EMBL" id="KIM92094.1"/>
    </source>
</evidence>
<feature type="region of interest" description="Disordered" evidence="1">
    <location>
        <begin position="343"/>
        <end position="483"/>
    </location>
</feature>
<feature type="compositionally biased region" description="Polar residues" evidence="1">
    <location>
        <begin position="793"/>
        <end position="807"/>
    </location>
</feature>
<reference evidence="3" key="2">
    <citation type="submission" date="2015-01" db="EMBL/GenBank/DDBJ databases">
        <title>Evolutionary Origins and Diversification of the Mycorrhizal Mutualists.</title>
        <authorList>
            <consortium name="DOE Joint Genome Institute"/>
            <consortium name="Mycorrhizal Genomics Consortium"/>
            <person name="Kohler A."/>
            <person name="Kuo A."/>
            <person name="Nagy L.G."/>
            <person name="Floudas D."/>
            <person name="Copeland A."/>
            <person name="Barry K.W."/>
            <person name="Cichocki N."/>
            <person name="Veneault-Fourrey C."/>
            <person name="LaButti K."/>
            <person name="Lindquist E.A."/>
            <person name="Lipzen A."/>
            <person name="Lundell T."/>
            <person name="Morin E."/>
            <person name="Murat C."/>
            <person name="Riley R."/>
            <person name="Ohm R."/>
            <person name="Sun H."/>
            <person name="Tunlid A."/>
            <person name="Henrissat B."/>
            <person name="Grigoriev I.V."/>
            <person name="Hibbett D.S."/>
            <person name="Martin F."/>
        </authorList>
    </citation>
    <scope>NUCLEOTIDE SEQUENCE [LARGE SCALE GENOMIC DNA]</scope>
    <source>
        <strain evidence="3">F 1598</strain>
    </source>
</reference>
<feature type="compositionally biased region" description="Acidic residues" evidence="1">
    <location>
        <begin position="851"/>
        <end position="860"/>
    </location>
</feature>
<feature type="compositionally biased region" description="Polar residues" evidence="1">
    <location>
        <begin position="570"/>
        <end position="580"/>
    </location>
</feature>
<feature type="compositionally biased region" description="Basic and acidic residues" evidence="1">
    <location>
        <begin position="541"/>
        <end position="551"/>
    </location>
</feature>
<accession>A0A0C3GKJ3</accession>
<dbReference type="AlphaFoldDB" id="A0A0C3GKJ3"/>
<feature type="region of interest" description="Disordered" evidence="1">
    <location>
        <begin position="644"/>
        <end position="818"/>
    </location>
</feature>
<keyword evidence="3" id="KW-1185">Reference proteome</keyword>
<dbReference type="HOGENOM" id="CLU_307193_0_0_1"/>
<feature type="compositionally biased region" description="Basic and acidic residues" evidence="1">
    <location>
        <begin position="380"/>
        <end position="395"/>
    </location>
</feature>